<dbReference type="Proteomes" id="UP000183982">
    <property type="component" value="Unassembled WGS sequence"/>
</dbReference>
<reference evidence="3" key="1">
    <citation type="submission" date="2016-11" db="EMBL/GenBank/DDBJ databases">
        <authorList>
            <person name="Varghese N."/>
            <person name="Submissions S."/>
        </authorList>
    </citation>
    <scope>NUCLEOTIDE SEQUENCE [LARGE SCALE GENOMIC DNA]</scope>
    <source>
        <strain evidence="3">DSM 100564</strain>
    </source>
</reference>
<evidence type="ECO:0000313" key="3">
    <source>
        <dbReference type="Proteomes" id="UP000183982"/>
    </source>
</evidence>
<dbReference type="EMBL" id="FQZQ01000022">
    <property type="protein sequence ID" value="SHK20158.1"/>
    <property type="molecule type" value="Genomic_DNA"/>
</dbReference>
<gene>
    <name evidence="2" type="ORF">SAMN05444000_12211</name>
</gene>
<dbReference type="RefSeq" id="WP_073255283.1">
    <property type="nucleotide sequence ID" value="NZ_FQZQ01000022.1"/>
</dbReference>
<keyword evidence="1" id="KW-0472">Membrane</keyword>
<protein>
    <submittedName>
        <fullName evidence="2">Lipopolysaccharide export system protein LptC</fullName>
    </submittedName>
</protein>
<evidence type="ECO:0000256" key="1">
    <source>
        <dbReference type="SAM" id="Phobius"/>
    </source>
</evidence>
<sequence>MAGEGITYSRLVALLKVVLPLSALALLSTLFLISQNIGGTSSNAIPFAKVDLEQRAREQQITAPFFSGKTSGGHLVSFTADQAKPDPEDALNSLATKMDAEIDLLDGSHLAFTSDLARVNNQTHTATLSGNVIILSSNGYTLHTDELSANMRELSAETLGAVAGEGPAGRFEAGKMMISPTDNPNEVTLFFTQGVKLIYIPMD</sequence>
<dbReference type="STRING" id="1470563.SAMN05444000_12211"/>
<name>A0A1M6QJ08_9RHOB</name>
<organism evidence="2 3">
    <name type="scientific">Shimia gijangensis</name>
    <dbReference type="NCBI Taxonomy" id="1470563"/>
    <lineage>
        <taxon>Bacteria</taxon>
        <taxon>Pseudomonadati</taxon>
        <taxon>Pseudomonadota</taxon>
        <taxon>Alphaproteobacteria</taxon>
        <taxon>Rhodobacterales</taxon>
        <taxon>Roseobacteraceae</taxon>
    </lineage>
</organism>
<proteinExistence type="predicted"/>
<dbReference type="OrthoDB" id="7871110at2"/>
<keyword evidence="1" id="KW-0812">Transmembrane</keyword>
<dbReference type="InterPro" id="IPR010664">
    <property type="entry name" value="LipoPS_assembly_LptC-rel"/>
</dbReference>
<keyword evidence="1" id="KW-1133">Transmembrane helix</keyword>
<feature type="transmembrane region" description="Helical" evidence="1">
    <location>
        <begin position="12"/>
        <end position="33"/>
    </location>
</feature>
<dbReference type="Pfam" id="PF06835">
    <property type="entry name" value="LptC"/>
    <property type="match status" value="1"/>
</dbReference>
<evidence type="ECO:0000313" key="2">
    <source>
        <dbReference type="EMBL" id="SHK20158.1"/>
    </source>
</evidence>
<dbReference type="AlphaFoldDB" id="A0A1M6QJ08"/>
<accession>A0A1M6QJ08</accession>
<keyword evidence="3" id="KW-1185">Reference proteome</keyword>